<dbReference type="InterPro" id="IPR027417">
    <property type="entry name" value="P-loop_NTPase"/>
</dbReference>
<dbReference type="InterPro" id="IPR011545">
    <property type="entry name" value="DEAD/DEAH_box_helicase_dom"/>
</dbReference>
<protein>
    <submittedName>
        <fullName evidence="6">Helicase-like protein</fullName>
    </submittedName>
</protein>
<dbReference type="GO" id="GO:0003676">
    <property type="term" value="F:nucleic acid binding"/>
    <property type="evidence" value="ECO:0007669"/>
    <property type="project" value="InterPro"/>
</dbReference>
<dbReference type="PANTHER" id="PTHR47961:SF8">
    <property type="entry name" value="DEXH-BOX ATP-DEPENDENT RNA HELICASE DEXH15 CHLOROPLASTIC"/>
    <property type="match status" value="1"/>
</dbReference>
<dbReference type="OrthoDB" id="9815222at2"/>
<sequence length="781" mass="90207">MKISEYISGNNIEDTIQEVITRIHKEGPINSNEFEKLAYIKKFHPQMFSRYEGKLMHLIGLFYKTTQPNSLIEEVYSIFADTIETETGRRFTPVQASAYRKINEKVYFSFSAPTSSGKSYLFRELILNALSDIVIVVPSRALISEYLFRVKDLLKDDNSVLVLQFIENINKARTNRRIYIITPERGEDLFGIIHDLNVELFLFDEAQISEEHIRGMRFDSFVRRVDRLLPNSKKVFTHPFVQNPEAQLTKHGFIKNSDSARYDQNSVGKIFLSEMNKSFKYFSPFIDTTPREQIPVNYELVEDILRDNGTLLIYISKSKIYDGSYVVDFEKYISLCPKIQIQEAVDIIDELREFIGASERAGEKHSYMIDMMVRGIVVHHGSMPLFARLLIEKFVNKGFAKICFATSTLTQGINMPFDVVWINNFRFQGDENKKNLDLKNLIGRAGRSSVRKNHFDFGYVIIESRNVGRFCDRMTHTTSLSETSQLDSSIDEIEVDLQDISEAIKNDTFDNELHLTESQVKRLSDAEISVSIEFILDNFLKNNIPITGKDYYNLDDESRSQVKAAFKTIYISHLRKQVLTRGEASVLSVSIPILLWKIQGKSFKEIVSLRHAFLTDKDAQRSIISKMKKNEISPKEAADLRAKIEIRHSTVATPLPNTSAATVGIFPRNTSINDFDYDILVYDTYDYLDKVISLSLSDPLAAAFQIYYNKNNDIRALTLRNYIKYGTNDELEIWLLRYGFGFDEIEWIKPLVLNINDDEVIFSEAIKELPPSRYELIERYL</sequence>
<proteinExistence type="predicted"/>
<dbReference type="SMART" id="SM00487">
    <property type="entry name" value="DEXDc"/>
    <property type="match status" value="1"/>
</dbReference>
<evidence type="ECO:0000313" key="7">
    <source>
        <dbReference type="Proteomes" id="UP000295221"/>
    </source>
</evidence>
<dbReference type="SUPFAM" id="SSF52540">
    <property type="entry name" value="P-loop containing nucleoside triphosphate hydrolases"/>
    <property type="match status" value="2"/>
</dbReference>
<comment type="caution">
    <text evidence="6">The sequence shown here is derived from an EMBL/GenBank/DDBJ whole genome shotgun (WGS) entry which is preliminary data.</text>
</comment>
<keyword evidence="1" id="KW-0547">Nucleotide-binding</keyword>
<dbReference type="Gene3D" id="3.40.50.300">
    <property type="entry name" value="P-loop containing nucleotide triphosphate hydrolases"/>
    <property type="match status" value="2"/>
</dbReference>
<organism evidence="6 7">
    <name type="scientific">Natronoflexus pectinivorans</name>
    <dbReference type="NCBI Taxonomy" id="682526"/>
    <lineage>
        <taxon>Bacteria</taxon>
        <taxon>Pseudomonadati</taxon>
        <taxon>Bacteroidota</taxon>
        <taxon>Bacteroidia</taxon>
        <taxon>Marinilabiliales</taxon>
        <taxon>Marinilabiliaceae</taxon>
        <taxon>Natronoflexus</taxon>
    </lineage>
</organism>
<dbReference type="PANTHER" id="PTHR47961">
    <property type="entry name" value="DNA POLYMERASE THETA, PUTATIVE (AFU_ORTHOLOGUE AFUA_1G05260)-RELATED"/>
    <property type="match status" value="1"/>
</dbReference>
<evidence type="ECO:0000256" key="3">
    <source>
        <dbReference type="ARBA" id="ARBA00022806"/>
    </source>
</evidence>
<evidence type="ECO:0000313" key="6">
    <source>
        <dbReference type="EMBL" id="TCO02185.1"/>
    </source>
</evidence>
<dbReference type="GO" id="GO:0005524">
    <property type="term" value="F:ATP binding"/>
    <property type="evidence" value="ECO:0007669"/>
    <property type="project" value="UniProtKB-KW"/>
</dbReference>
<dbReference type="InterPro" id="IPR014001">
    <property type="entry name" value="Helicase_ATP-bd"/>
</dbReference>
<feature type="domain" description="Helicase C-terminal" evidence="5">
    <location>
        <begin position="328"/>
        <end position="501"/>
    </location>
</feature>
<evidence type="ECO:0000256" key="2">
    <source>
        <dbReference type="ARBA" id="ARBA00022801"/>
    </source>
</evidence>
<keyword evidence="3 6" id="KW-0347">Helicase</keyword>
<evidence type="ECO:0000259" key="5">
    <source>
        <dbReference type="PROSITE" id="PS51194"/>
    </source>
</evidence>
<dbReference type="EMBL" id="SLWK01000027">
    <property type="protein sequence ID" value="TCO02185.1"/>
    <property type="molecule type" value="Genomic_DNA"/>
</dbReference>
<gene>
    <name evidence="6" type="ORF">EV194_1272</name>
</gene>
<keyword evidence="2" id="KW-0378">Hydrolase</keyword>
<dbReference type="InterPro" id="IPR001650">
    <property type="entry name" value="Helicase_C-like"/>
</dbReference>
<keyword evidence="4" id="KW-0067">ATP-binding</keyword>
<name>A0A4R2G3H4_9BACT</name>
<reference evidence="6 7" key="1">
    <citation type="submission" date="2019-03" db="EMBL/GenBank/DDBJ databases">
        <title>Genomic Encyclopedia of Type Strains, Phase IV (KMG-IV): sequencing the most valuable type-strain genomes for metagenomic binning, comparative biology and taxonomic classification.</title>
        <authorList>
            <person name="Goeker M."/>
        </authorList>
    </citation>
    <scope>NUCLEOTIDE SEQUENCE [LARGE SCALE GENOMIC DNA]</scope>
    <source>
        <strain evidence="6 7">DSM 24179</strain>
    </source>
</reference>
<dbReference type="AlphaFoldDB" id="A0A4R2G3H4"/>
<dbReference type="InterPro" id="IPR050474">
    <property type="entry name" value="Hel308_SKI2-like"/>
</dbReference>
<evidence type="ECO:0000256" key="1">
    <source>
        <dbReference type="ARBA" id="ARBA00022741"/>
    </source>
</evidence>
<dbReference type="Proteomes" id="UP000295221">
    <property type="component" value="Unassembled WGS sequence"/>
</dbReference>
<accession>A0A4R2G3H4</accession>
<dbReference type="RefSeq" id="WP_132435638.1">
    <property type="nucleotide sequence ID" value="NZ_SLWK01000027.1"/>
</dbReference>
<dbReference type="SMART" id="SM00490">
    <property type="entry name" value="HELICc"/>
    <property type="match status" value="1"/>
</dbReference>
<dbReference type="GO" id="GO:0004386">
    <property type="term" value="F:helicase activity"/>
    <property type="evidence" value="ECO:0007669"/>
    <property type="project" value="UniProtKB-KW"/>
</dbReference>
<dbReference type="Pfam" id="PF00270">
    <property type="entry name" value="DEAD"/>
    <property type="match status" value="1"/>
</dbReference>
<evidence type="ECO:0000256" key="4">
    <source>
        <dbReference type="ARBA" id="ARBA00022840"/>
    </source>
</evidence>
<dbReference type="GO" id="GO:0016787">
    <property type="term" value="F:hydrolase activity"/>
    <property type="evidence" value="ECO:0007669"/>
    <property type="project" value="UniProtKB-KW"/>
</dbReference>
<keyword evidence="7" id="KW-1185">Reference proteome</keyword>
<dbReference type="PROSITE" id="PS51194">
    <property type="entry name" value="HELICASE_CTER"/>
    <property type="match status" value="1"/>
</dbReference>